<evidence type="ECO:0000313" key="1">
    <source>
        <dbReference type="EMBL" id="TRY66332.1"/>
    </source>
</evidence>
<organism evidence="1 2">
    <name type="scientific">Danionella cerebrum</name>
    <dbReference type="NCBI Taxonomy" id="2873325"/>
    <lineage>
        <taxon>Eukaryota</taxon>
        <taxon>Metazoa</taxon>
        <taxon>Chordata</taxon>
        <taxon>Craniata</taxon>
        <taxon>Vertebrata</taxon>
        <taxon>Euteleostomi</taxon>
        <taxon>Actinopterygii</taxon>
        <taxon>Neopterygii</taxon>
        <taxon>Teleostei</taxon>
        <taxon>Ostariophysi</taxon>
        <taxon>Cypriniformes</taxon>
        <taxon>Danionidae</taxon>
        <taxon>Danioninae</taxon>
        <taxon>Danionella</taxon>
    </lineage>
</organism>
<evidence type="ECO:0000313" key="2">
    <source>
        <dbReference type="Proteomes" id="UP000316079"/>
    </source>
</evidence>
<dbReference type="EMBL" id="SRMA01026853">
    <property type="protein sequence ID" value="TRY66332.1"/>
    <property type="molecule type" value="Genomic_DNA"/>
</dbReference>
<protein>
    <submittedName>
        <fullName evidence="1">Uncharacterized protein</fullName>
    </submittedName>
</protein>
<reference evidence="1 2" key="1">
    <citation type="journal article" date="2019" name="Sci. Data">
        <title>Hybrid genome assembly and annotation of Danionella translucida.</title>
        <authorList>
            <person name="Kadobianskyi M."/>
            <person name="Schulze L."/>
            <person name="Schuelke M."/>
            <person name="Judkewitz B."/>
        </authorList>
    </citation>
    <scope>NUCLEOTIDE SEQUENCE [LARGE SCALE GENOMIC DNA]</scope>
    <source>
        <strain evidence="1 2">Bolton</strain>
    </source>
</reference>
<sequence length="261" mass="29191">MHEPWTERLSESGMDSVNEAHGVRDAVEGQNSCSVINKNSYSTGAGDSWECCLFIIVPEQTNCFRAVQTPGLLITPKVTFIIFPADALLLQLSVPPPQILNLLLQSLQLIFSMTHCSFLLISDHLSYLRTASLNRLDQFSEDLLNFIQCSLSRALQEPQTHQCSRQKELRQVRQDLMALFLSPEQMSHSTSPEDRGATFLHHFSQNGVLPQRRPWSEALSALGTAVDLLQILLIPTICDTAQTVTVSTGNSHWVPQEFQTD</sequence>
<keyword evidence="2" id="KW-1185">Reference proteome</keyword>
<proteinExistence type="predicted"/>
<dbReference type="AlphaFoldDB" id="A0A553NLL5"/>
<dbReference type="Proteomes" id="UP000316079">
    <property type="component" value="Unassembled WGS sequence"/>
</dbReference>
<name>A0A553NLL5_9TELE</name>
<comment type="caution">
    <text evidence="1">The sequence shown here is derived from an EMBL/GenBank/DDBJ whole genome shotgun (WGS) entry which is preliminary data.</text>
</comment>
<accession>A0A553NLL5</accession>
<gene>
    <name evidence="1" type="ORF">DNTS_024323</name>
</gene>
<dbReference type="OrthoDB" id="8960977at2759"/>